<feature type="transmembrane region" description="Helical" evidence="2">
    <location>
        <begin position="405"/>
        <end position="428"/>
    </location>
</feature>
<keyword evidence="2" id="KW-0812">Transmembrane</keyword>
<name>A0A913ZPS6_PATMI</name>
<dbReference type="PANTHER" id="PTHR11360">
    <property type="entry name" value="MONOCARBOXYLATE TRANSPORTER"/>
    <property type="match status" value="1"/>
</dbReference>
<dbReference type="PROSITE" id="PS50850">
    <property type="entry name" value="MFS"/>
    <property type="match status" value="1"/>
</dbReference>
<dbReference type="OMA" id="NNVVQFG"/>
<dbReference type="Proteomes" id="UP000887568">
    <property type="component" value="Unplaced"/>
</dbReference>
<feature type="transmembrane region" description="Helical" evidence="2">
    <location>
        <begin position="341"/>
        <end position="361"/>
    </location>
</feature>
<protein>
    <recommendedName>
        <fullName evidence="3">Major facilitator superfamily (MFS) profile domain-containing protein</fullName>
    </recommendedName>
</protein>
<feature type="transmembrane region" description="Helical" evidence="2">
    <location>
        <begin position="85"/>
        <end position="107"/>
    </location>
</feature>
<dbReference type="OrthoDB" id="6509908at2759"/>
<feature type="domain" description="Major facilitator superfamily (MFS) profile" evidence="3">
    <location>
        <begin position="1"/>
        <end position="468"/>
    </location>
</feature>
<evidence type="ECO:0000256" key="1">
    <source>
        <dbReference type="ARBA" id="ARBA00004141"/>
    </source>
</evidence>
<dbReference type="InterPro" id="IPR011701">
    <property type="entry name" value="MFS"/>
</dbReference>
<evidence type="ECO:0000259" key="3">
    <source>
        <dbReference type="PROSITE" id="PS50850"/>
    </source>
</evidence>
<feature type="transmembrane region" description="Helical" evidence="2">
    <location>
        <begin position="113"/>
        <end position="136"/>
    </location>
</feature>
<dbReference type="InterPro" id="IPR020846">
    <property type="entry name" value="MFS_dom"/>
</dbReference>
<reference evidence="4" key="1">
    <citation type="submission" date="2022-11" db="UniProtKB">
        <authorList>
            <consortium name="EnsemblMetazoa"/>
        </authorList>
    </citation>
    <scope>IDENTIFICATION</scope>
</reference>
<accession>A0A913ZPS6</accession>
<evidence type="ECO:0000256" key="2">
    <source>
        <dbReference type="SAM" id="Phobius"/>
    </source>
</evidence>
<feature type="transmembrane region" description="Helical" evidence="2">
    <location>
        <begin position="312"/>
        <end position="329"/>
    </location>
</feature>
<sequence length="468" mass="50207">MARSGSVSSGPDAGWAWAVLGACHLAFFLWEGLCKGLGVLLPTLTEQFNTETWPVGWAIGLMLAARGLSGLLLSSLEHRWQHRPVAVVCGVLASLGVLAACVTNNVVQFGLCIVLLTGAACGILLNCCLVLLGVYFDRYYAMANGIACAGTSIGILIFAPVTQFLLDVYGWRGCLLLIGGMLLHLIVVGSLFRPLSNRLNEQNHQSAFGHDHSYKQIDHDVSDDDETQGVSRGNVDTVDQGAVCGGDIDSRDRAGRGQATDLVSRFIQATNLDLFWSLSYLVLLACVCNLCVVIVAWVVFTVPNCIVKGLPTKQASAVAVAGGLGILTGQLGHGPLVDREILGARSMMYLAHFLMGLAFLVDPLLDWLWPLVAGNFIFGVGFGIALPLSFTMIRNLVGGARMSSAVGWAEAAGGITRIVASFLTGWLYDRTGSYDLSFLIIGSIPCLVLLLFLLEDVLLIYRSRKERK</sequence>
<comment type="subcellular location">
    <subcellularLocation>
        <location evidence="1">Membrane</location>
        <topology evidence="1">Multi-pass membrane protein</topology>
    </subcellularLocation>
</comment>
<keyword evidence="2" id="KW-1133">Transmembrane helix</keyword>
<dbReference type="Gene3D" id="1.20.1250.20">
    <property type="entry name" value="MFS general substrate transporter like domains"/>
    <property type="match status" value="1"/>
</dbReference>
<evidence type="ECO:0000313" key="4">
    <source>
        <dbReference type="EnsemblMetazoa" id="XP_038053066.1"/>
    </source>
</evidence>
<proteinExistence type="predicted"/>
<feature type="transmembrane region" description="Helical" evidence="2">
    <location>
        <begin position="169"/>
        <end position="192"/>
    </location>
</feature>
<evidence type="ECO:0000313" key="5">
    <source>
        <dbReference type="Proteomes" id="UP000887568"/>
    </source>
</evidence>
<dbReference type="GO" id="GO:0016020">
    <property type="term" value="C:membrane"/>
    <property type="evidence" value="ECO:0007669"/>
    <property type="project" value="UniProtKB-SubCell"/>
</dbReference>
<dbReference type="AlphaFoldDB" id="A0A913ZPS6"/>
<feature type="transmembrane region" description="Helical" evidence="2">
    <location>
        <begin position="53"/>
        <end position="73"/>
    </location>
</feature>
<dbReference type="InterPro" id="IPR036259">
    <property type="entry name" value="MFS_trans_sf"/>
</dbReference>
<feature type="transmembrane region" description="Helical" evidence="2">
    <location>
        <begin position="12"/>
        <end position="33"/>
    </location>
</feature>
<dbReference type="RefSeq" id="XP_038053066.1">
    <property type="nucleotide sequence ID" value="XM_038197138.1"/>
</dbReference>
<dbReference type="GO" id="GO:0008028">
    <property type="term" value="F:monocarboxylic acid transmembrane transporter activity"/>
    <property type="evidence" value="ECO:0007669"/>
    <property type="project" value="TreeGrafter"/>
</dbReference>
<organism evidence="4 5">
    <name type="scientific">Patiria miniata</name>
    <name type="common">Bat star</name>
    <name type="synonym">Asterina miniata</name>
    <dbReference type="NCBI Taxonomy" id="46514"/>
    <lineage>
        <taxon>Eukaryota</taxon>
        <taxon>Metazoa</taxon>
        <taxon>Echinodermata</taxon>
        <taxon>Eleutherozoa</taxon>
        <taxon>Asterozoa</taxon>
        <taxon>Asteroidea</taxon>
        <taxon>Valvatacea</taxon>
        <taxon>Valvatida</taxon>
        <taxon>Asterinidae</taxon>
        <taxon>Patiria</taxon>
    </lineage>
</organism>
<dbReference type="PROSITE" id="PS51257">
    <property type="entry name" value="PROKAR_LIPOPROTEIN"/>
    <property type="match status" value="1"/>
</dbReference>
<dbReference type="SUPFAM" id="SSF103473">
    <property type="entry name" value="MFS general substrate transporter"/>
    <property type="match status" value="1"/>
</dbReference>
<feature type="transmembrane region" description="Helical" evidence="2">
    <location>
        <begin position="440"/>
        <end position="461"/>
    </location>
</feature>
<dbReference type="EnsemblMetazoa" id="XM_038197138.1">
    <property type="protein sequence ID" value="XP_038053066.1"/>
    <property type="gene ID" value="LOC119725653"/>
</dbReference>
<feature type="transmembrane region" description="Helical" evidence="2">
    <location>
        <begin position="367"/>
        <end position="393"/>
    </location>
</feature>
<dbReference type="InterPro" id="IPR050327">
    <property type="entry name" value="Proton-linked_MCT"/>
</dbReference>
<keyword evidence="2" id="KW-0472">Membrane</keyword>
<feature type="transmembrane region" description="Helical" evidence="2">
    <location>
        <begin position="274"/>
        <end position="300"/>
    </location>
</feature>
<dbReference type="GeneID" id="119725653"/>
<dbReference type="Pfam" id="PF07690">
    <property type="entry name" value="MFS_1"/>
    <property type="match status" value="1"/>
</dbReference>
<dbReference type="PANTHER" id="PTHR11360:SF303">
    <property type="entry name" value="MAJOR FACILITATOR SUPERFAMILY (MFS) PROFILE DOMAIN-CONTAINING PROTEIN"/>
    <property type="match status" value="1"/>
</dbReference>
<keyword evidence="5" id="KW-1185">Reference proteome</keyword>
<feature type="transmembrane region" description="Helical" evidence="2">
    <location>
        <begin position="143"/>
        <end position="163"/>
    </location>
</feature>